<dbReference type="Proteomes" id="UP000258102">
    <property type="component" value="Chromosome 2"/>
</dbReference>
<dbReference type="KEGG" id="ppis:B1L02_22130"/>
<evidence type="ECO:0000313" key="3">
    <source>
        <dbReference type="Proteomes" id="UP000258102"/>
    </source>
</evidence>
<feature type="transmembrane region" description="Helical" evidence="1">
    <location>
        <begin position="60"/>
        <end position="88"/>
    </location>
</feature>
<sequence length="103" mass="11594">MEVVAKRISKISLLKILFIGFTISMSILTTCFGIAALFGFNTIEWFGEYKTGIEGVFYGVLMGPIFGAILSCMSWVAITLGLWVYSFFNPIKVSFRHVIEHQE</sequence>
<reference evidence="2 3" key="1">
    <citation type="submission" date="2018-08" db="EMBL/GenBank/DDBJ databases">
        <title>Whole Genome Sequences of Two Pseudoalteromonas piscicida Strains, DE1-A and DE2-A, which Exhibit Strong Antibacterial Activity against Vibrio vulnificus.</title>
        <authorList>
            <person name="Richards G.P."/>
            <person name="Needleman D.S."/>
            <person name="Watson M.A."/>
            <person name="Polson S.W."/>
        </authorList>
    </citation>
    <scope>NUCLEOTIDE SEQUENCE [LARGE SCALE GENOMIC DNA]</scope>
    <source>
        <strain evidence="2 3">DE2-A</strain>
    </source>
</reference>
<dbReference type="AlphaFoldDB" id="A0AAD0RML0"/>
<dbReference type="RefSeq" id="WP_088532890.1">
    <property type="nucleotide sequence ID" value="NZ_CP021647.1"/>
</dbReference>
<keyword evidence="1" id="KW-0812">Transmembrane</keyword>
<feature type="transmembrane region" description="Helical" evidence="1">
    <location>
        <begin position="12"/>
        <end position="40"/>
    </location>
</feature>
<protein>
    <recommendedName>
        <fullName evidence="4">DUF3566 domain-containing protein</fullName>
    </recommendedName>
</protein>
<evidence type="ECO:0000313" key="2">
    <source>
        <dbReference type="EMBL" id="AXR04076.1"/>
    </source>
</evidence>
<proteinExistence type="predicted"/>
<keyword evidence="1" id="KW-0472">Membrane</keyword>
<accession>A0AAD0RML0</accession>
<organism evidence="2 3">
    <name type="scientific">Pseudoalteromonas piscicida</name>
    <dbReference type="NCBI Taxonomy" id="43662"/>
    <lineage>
        <taxon>Bacteria</taxon>
        <taxon>Pseudomonadati</taxon>
        <taxon>Pseudomonadota</taxon>
        <taxon>Gammaproteobacteria</taxon>
        <taxon>Alteromonadales</taxon>
        <taxon>Pseudoalteromonadaceae</taxon>
        <taxon>Pseudoalteromonas</taxon>
    </lineage>
</organism>
<name>A0AAD0RML0_PSEO7</name>
<evidence type="ECO:0008006" key="4">
    <source>
        <dbReference type="Google" id="ProtNLM"/>
    </source>
</evidence>
<evidence type="ECO:0000256" key="1">
    <source>
        <dbReference type="SAM" id="Phobius"/>
    </source>
</evidence>
<dbReference type="EMBL" id="CP031762">
    <property type="protein sequence ID" value="AXR04076.1"/>
    <property type="molecule type" value="Genomic_DNA"/>
</dbReference>
<keyword evidence="1" id="KW-1133">Transmembrane helix</keyword>
<gene>
    <name evidence="2" type="ORF">D0511_19135</name>
</gene>